<evidence type="ECO:0000313" key="5">
    <source>
        <dbReference type="Proteomes" id="UP001082899"/>
    </source>
</evidence>
<dbReference type="Gene3D" id="3.40.710.10">
    <property type="entry name" value="DD-peptidase/beta-lactamase superfamily"/>
    <property type="match status" value="1"/>
</dbReference>
<dbReference type="EC" id="3.4.16.4" evidence="4"/>
<feature type="compositionally biased region" description="Low complexity" evidence="3">
    <location>
        <begin position="72"/>
        <end position="97"/>
    </location>
</feature>
<feature type="region of interest" description="Disordered" evidence="3">
    <location>
        <begin position="49"/>
        <end position="146"/>
    </location>
</feature>
<dbReference type="PRINTS" id="PR00922">
    <property type="entry name" value="DADACBPTASE3"/>
</dbReference>
<name>A0ABT3ZMM2_9BURK</name>
<dbReference type="PANTHER" id="PTHR30023:SF0">
    <property type="entry name" value="PENICILLIN-SENSITIVE CARBOXYPEPTIDASE A"/>
    <property type="match status" value="1"/>
</dbReference>
<proteinExistence type="inferred from homology"/>
<dbReference type="InterPro" id="IPR000667">
    <property type="entry name" value="Peptidase_S13"/>
</dbReference>
<accession>A0ABT3ZMM2</accession>
<dbReference type="Proteomes" id="UP001082899">
    <property type="component" value="Unassembled WGS sequence"/>
</dbReference>
<dbReference type="InterPro" id="IPR012338">
    <property type="entry name" value="Beta-lactam/transpept-like"/>
</dbReference>
<dbReference type="RefSeq" id="WP_267847247.1">
    <property type="nucleotide sequence ID" value="NZ_JAPMXC010000001.1"/>
</dbReference>
<evidence type="ECO:0000256" key="3">
    <source>
        <dbReference type="SAM" id="MobiDB-lite"/>
    </source>
</evidence>
<evidence type="ECO:0000256" key="2">
    <source>
        <dbReference type="ARBA" id="ARBA00022801"/>
    </source>
</evidence>
<protein>
    <submittedName>
        <fullName evidence="4">D-alanyl-D-alanine carboxypeptidase/D-alanyl-D-alanine-endopeptidase</fullName>
        <ecNumber evidence="4">3.4.16.4</ecNumber>
    </submittedName>
</protein>
<dbReference type="Pfam" id="PF02113">
    <property type="entry name" value="Peptidase_S13"/>
    <property type="match status" value="1"/>
</dbReference>
<dbReference type="GO" id="GO:0009002">
    <property type="term" value="F:serine-type D-Ala-D-Ala carboxypeptidase activity"/>
    <property type="evidence" value="ECO:0007669"/>
    <property type="project" value="UniProtKB-EC"/>
</dbReference>
<dbReference type="SUPFAM" id="SSF56601">
    <property type="entry name" value="beta-lactamase/transpeptidase-like"/>
    <property type="match status" value="1"/>
</dbReference>
<keyword evidence="4" id="KW-0645">Protease</keyword>
<feature type="compositionally biased region" description="Basic and acidic residues" evidence="3">
    <location>
        <begin position="57"/>
        <end position="71"/>
    </location>
</feature>
<dbReference type="NCBIfam" id="TIGR00666">
    <property type="entry name" value="PBP4"/>
    <property type="match status" value="1"/>
</dbReference>
<dbReference type="EMBL" id="JAPMXC010000001">
    <property type="protein sequence ID" value="MCY0387510.1"/>
    <property type="molecule type" value="Genomic_DNA"/>
</dbReference>
<dbReference type="PANTHER" id="PTHR30023">
    <property type="entry name" value="D-ALANYL-D-ALANINE CARBOXYPEPTIDASE"/>
    <property type="match status" value="1"/>
</dbReference>
<organism evidence="4 5">
    <name type="scientific">Robbsia betulipollinis</name>
    <dbReference type="NCBI Taxonomy" id="2981849"/>
    <lineage>
        <taxon>Bacteria</taxon>
        <taxon>Pseudomonadati</taxon>
        <taxon>Pseudomonadota</taxon>
        <taxon>Betaproteobacteria</taxon>
        <taxon>Burkholderiales</taxon>
        <taxon>Burkholderiaceae</taxon>
        <taxon>Robbsia</taxon>
    </lineage>
</organism>
<sequence>MSAAPPSPPAPATARATALSRRVRRALAGCALALGLAPLAWPQAGIAQQVHAPRAGAADRARSRPPERNARDATNTAAAAAKAARNAALAARRASAQRQRDDASDATARLTARALASPAPRRRESTESTRSAPSPSSMPAAAAARIGPSRPAALSAALAAVASARAHAARGTADPDGANASASDTDDTPNGVLPAPVAAALARANIPRASVSALVMRLDDDQQILAVNARRPMTPASTMKVVTTYAGLSMLGADFRWQTSAFADGTLANGVLHGNLYIEGTGDPFLVPEQLSDLVAQIRRAGITQIAGDLVLDKGYFDLSTRDAPPLDDAASAPYNVGPDPLLYAFKALTIDVSPGADGAAQIDIQPPLAQLRIVNDIHMTGGACRAGEANPALSNGADGTLNLRFSGNLSTRCGTQQTNIAVLDHTRFFSGGFLALWQQAGGTFTGTVREAPVPVAAQRIAVHMSPPLSEVIRNMNKFSNNAMARNLYLTIGAVTFKPPATLDGTERMMNRWFKRNHIDAQGLVVDNGSGLARDAAISAETMGELLNSAYRSPVAQPLMDSLPTVGVDGTMRRRLTNSGITGHAQIKTGTLGNVRAIAGYVFAANGHPYVVVSFINDPRSSAGGAAHDALLNWVYNQP</sequence>
<keyword evidence="5" id="KW-1185">Reference proteome</keyword>
<feature type="compositionally biased region" description="Low complexity" evidence="3">
    <location>
        <begin position="105"/>
        <end position="119"/>
    </location>
</feature>
<feature type="region of interest" description="Disordered" evidence="3">
    <location>
        <begin position="170"/>
        <end position="191"/>
    </location>
</feature>
<comment type="similarity">
    <text evidence="1">Belongs to the peptidase S13 family.</text>
</comment>
<evidence type="ECO:0000313" key="4">
    <source>
        <dbReference type="EMBL" id="MCY0387510.1"/>
    </source>
</evidence>
<dbReference type="Gene3D" id="3.50.80.20">
    <property type="entry name" value="D-Ala-D-Ala carboxypeptidase C, peptidase S13"/>
    <property type="match status" value="1"/>
</dbReference>
<reference evidence="4" key="1">
    <citation type="submission" date="2022-11" db="EMBL/GenBank/DDBJ databases">
        <title>Robbsia betulipollinis sp. nov., isolated from pollen of birch (Betula pendula).</title>
        <authorList>
            <person name="Shi H."/>
            <person name="Ambika Manirajan B."/>
            <person name="Ratering S."/>
            <person name="Geissler-Plaum R."/>
            <person name="Schnell S."/>
        </authorList>
    </citation>
    <scope>NUCLEOTIDE SEQUENCE</scope>
    <source>
        <strain evidence="4">Bb-Pol-6</strain>
    </source>
</reference>
<comment type="caution">
    <text evidence="4">The sequence shown here is derived from an EMBL/GenBank/DDBJ whole genome shotgun (WGS) entry which is preliminary data.</text>
</comment>
<keyword evidence="2 4" id="KW-0378">Hydrolase</keyword>
<feature type="compositionally biased region" description="Low complexity" evidence="3">
    <location>
        <begin position="128"/>
        <end position="146"/>
    </location>
</feature>
<keyword evidence="4" id="KW-0121">Carboxypeptidase</keyword>
<gene>
    <name evidence="4" type="primary">dacB</name>
    <name evidence="4" type="ORF">OVY01_09735</name>
</gene>
<evidence type="ECO:0000256" key="1">
    <source>
        <dbReference type="ARBA" id="ARBA00006096"/>
    </source>
</evidence>